<reference evidence="7 8" key="1">
    <citation type="submission" date="2018-08" db="EMBL/GenBank/DDBJ databases">
        <title>A genome reference for cultivated species of the human gut microbiota.</title>
        <authorList>
            <person name="Zou Y."/>
            <person name="Xue W."/>
            <person name="Luo G."/>
        </authorList>
    </citation>
    <scope>NUCLEOTIDE SEQUENCE [LARGE SCALE GENOMIC DNA]</scope>
    <source>
        <strain evidence="5 9">AM30-40</strain>
        <strain evidence="4 8">OM08-13BH</strain>
        <strain evidence="3 7">TM05-16</strain>
    </source>
</reference>
<evidence type="ECO:0000313" key="1">
    <source>
        <dbReference type="EMBL" id="MBV3491065.1"/>
    </source>
</evidence>
<organism evidence="3 7">
    <name type="scientific">Phocaeicola vulgatus</name>
    <name type="common">Bacteroides vulgatus</name>
    <dbReference type="NCBI Taxonomy" id="821"/>
    <lineage>
        <taxon>Bacteria</taxon>
        <taxon>Pseudomonadati</taxon>
        <taxon>Bacteroidota</taxon>
        <taxon>Bacteroidia</taxon>
        <taxon>Bacteroidales</taxon>
        <taxon>Bacteroidaceae</taxon>
        <taxon>Phocaeicola</taxon>
    </lineage>
</organism>
<evidence type="ECO:0000313" key="7">
    <source>
        <dbReference type="Proteomes" id="UP000260640"/>
    </source>
</evidence>
<protein>
    <submittedName>
        <fullName evidence="3">Uncharacterized protein</fullName>
    </submittedName>
</protein>
<dbReference type="EMBL" id="VULU01000039">
    <property type="protein sequence ID" value="MSS50014.1"/>
    <property type="molecule type" value="Genomic_DNA"/>
</dbReference>
<dbReference type="Proteomes" id="UP000758576">
    <property type="component" value="Unassembled WGS sequence"/>
</dbReference>
<reference evidence="6 10" key="2">
    <citation type="journal article" date="2019" name="Nat. Commun.">
        <title>Gram positive-like bacteriocins with broad spectrum anti-Bacteroidales activity encoded on mobile elements of the human gut microbiota.</title>
        <authorList>
            <person name="Bechon N."/>
            <person name="Coyne M.J.Jr."/>
            <person name="Laclare-Mceneany V."/>
            <person name="Chatzidaki-Livanis M."/>
            <person name="Ghigo J.-M."/>
            <person name="Comstock L.E."/>
        </authorList>
    </citation>
    <scope>NUCLEOTIDE SEQUENCE [LARGE SCALE GENOMIC DNA]</scope>
    <source>
        <strain evidence="6 10">CL01T12C17</strain>
    </source>
</reference>
<dbReference type="Proteomes" id="UP000260640">
    <property type="component" value="Unassembled WGS sequence"/>
</dbReference>
<reference evidence="1" key="4">
    <citation type="submission" date="2021-06" db="EMBL/GenBank/DDBJ databases">
        <title>Collection of gut derived symbiotic bacterial strains cultured from healthy donors.</title>
        <authorList>
            <person name="Lin H."/>
            <person name="Littmann E."/>
            <person name="Pamer E.G."/>
        </authorList>
    </citation>
    <scope>NUCLEOTIDE SEQUENCE</scope>
    <source>
        <strain evidence="1">MSK.19.85</strain>
    </source>
</reference>
<dbReference type="Proteomes" id="UP000460950">
    <property type="component" value="Unassembled WGS sequence"/>
</dbReference>
<dbReference type="EMBL" id="JAHOGA010000161">
    <property type="protein sequence ID" value="MBV3491065.1"/>
    <property type="molecule type" value="Genomic_DNA"/>
</dbReference>
<reference evidence="2 11" key="3">
    <citation type="submission" date="2019-09" db="EMBL/GenBank/DDBJ databases">
        <title>In-depth cultivation of the pig gut microbiome towards novel bacterial diversity and tailored functional studies.</title>
        <authorList>
            <person name="Wylensek D."/>
            <person name="Hitch T.C.A."/>
            <person name="Clavel T."/>
        </authorList>
    </citation>
    <scope>NUCLEOTIDE SEQUENCE [LARGE SCALE GENOMIC DNA]</scope>
    <source>
        <strain evidence="2 11">WCA-389-WT-3C</strain>
    </source>
</reference>
<dbReference type="EMBL" id="RWHZ01000002">
    <property type="protein sequence ID" value="TSE50327.1"/>
    <property type="molecule type" value="Genomic_DNA"/>
</dbReference>
<evidence type="ECO:0000313" key="2">
    <source>
        <dbReference type="EMBL" id="MSS50014.1"/>
    </source>
</evidence>
<comment type="caution">
    <text evidence="3">The sequence shown here is derived from an EMBL/GenBank/DDBJ whole genome shotgun (WGS) entry which is preliminary data.</text>
</comment>
<dbReference type="Proteomes" id="UP000261003">
    <property type="component" value="Unassembled WGS sequence"/>
</dbReference>
<evidence type="ECO:0000313" key="5">
    <source>
        <dbReference type="EMBL" id="RHD80372.1"/>
    </source>
</evidence>
<evidence type="ECO:0000313" key="6">
    <source>
        <dbReference type="EMBL" id="TSE50327.1"/>
    </source>
</evidence>
<dbReference type="EMBL" id="QSJM01000025">
    <property type="protein sequence ID" value="RHD80372.1"/>
    <property type="molecule type" value="Genomic_DNA"/>
</dbReference>
<evidence type="ECO:0000313" key="11">
    <source>
        <dbReference type="Proteomes" id="UP000460950"/>
    </source>
</evidence>
<evidence type="ECO:0000313" key="8">
    <source>
        <dbReference type="Proteomes" id="UP000261003"/>
    </source>
</evidence>
<evidence type="ECO:0000313" key="3">
    <source>
        <dbReference type="EMBL" id="RGJ86278.1"/>
    </source>
</evidence>
<dbReference type="Proteomes" id="UP000408523">
    <property type="component" value="Unassembled WGS sequence"/>
</dbReference>
<dbReference type="Proteomes" id="UP000283429">
    <property type="component" value="Unassembled WGS sequence"/>
</dbReference>
<dbReference type="RefSeq" id="WP_007843806.1">
    <property type="nucleotide sequence ID" value="NZ_JACBPS010000039.1"/>
</dbReference>
<sequence length="131" mass="14291">MEKKKYIKPILESEVFIPQEYVASCYDYDALFYCEKGKKGQDGHGAPCATTTVEVRGAQAQGWETGNKTGNSISNIDLNGFNLNEELSIGTVIPSVKWISVDPNGTGTYYHSGSGKITSKITQIIGRPNHS</sequence>
<proteinExistence type="predicted"/>
<dbReference type="EMBL" id="QSTG01000046">
    <property type="protein sequence ID" value="RGM40313.1"/>
    <property type="molecule type" value="Genomic_DNA"/>
</dbReference>
<evidence type="ECO:0000313" key="4">
    <source>
        <dbReference type="EMBL" id="RGM40313.1"/>
    </source>
</evidence>
<dbReference type="AlphaFoldDB" id="A0A3E4JJG2"/>
<name>A0A3E4JJG2_PHOVU</name>
<evidence type="ECO:0000313" key="10">
    <source>
        <dbReference type="Proteomes" id="UP000408523"/>
    </source>
</evidence>
<gene>
    <name evidence="5" type="ORF">DW783_09775</name>
    <name evidence="4" type="ORF">DXC16_19790</name>
    <name evidence="3" type="ORF">DXD46_12865</name>
    <name evidence="6" type="ORF">EH214_00298</name>
    <name evidence="2" type="ORF">FYJ30_17340</name>
    <name evidence="1" type="ORF">KSX14_21145</name>
</gene>
<accession>A0A3E4JJG2</accession>
<evidence type="ECO:0000313" key="9">
    <source>
        <dbReference type="Proteomes" id="UP000283429"/>
    </source>
</evidence>
<dbReference type="EMBL" id="QSPP01000040">
    <property type="protein sequence ID" value="RGJ86278.1"/>
    <property type="molecule type" value="Genomic_DNA"/>
</dbReference>